<keyword evidence="5 7" id="KW-0520">NAD</keyword>
<keyword evidence="11" id="KW-1185">Reference proteome</keyword>
<dbReference type="SUPFAM" id="SSF51735">
    <property type="entry name" value="NAD(P)-binding Rossmann-fold domains"/>
    <property type="match status" value="1"/>
</dbReference>
<dbReference type="NCBIfam" id="NF002647">
    <property type="entry name" value="PRK02318.1-3"/>
    <property type="match status" value="1"/>
</dbReference>
<evidence type="ECO:0000256" key="5">
    <source>
        <dbReference type="ARBA" id="ARBA00023027"/>
    </source>
</evidence>
<dbReference type="NCBIfam" id="NF002649">
    <property type="entry name" value="PRK02318.2-1"/>
    <property type="match status" value="1"/>
</dbReference>
<dbReference type="Gene3D" id="1.10.1040.10">
    <property type="entry name" value="N-(1-d-carboxylethyl)-l-norvaline Dehydrogenase, domain 2"/>
    <property type="match status" value="1"/>
</dbReference>
<dbReference type="InterPro" id="IPR000669">
    <property type="entry name" value="Mannitol_DH"/>
</dbReference>
<dbReference type="InterPro" id="IPR036291">
    <property type="entry name" value="NAD(P)-bd_dom_sf"/>
</dbReference>
<dbReference type="InterPro" id="IPR013328">
    <property type="entry name" value="6PGD_dom2"/>
</dbReference>
<dbReference type="Proteomes" id="UP001203665">
    <property type="component" value="Unassembled WGS sequence"/>
</dbReference>
<feature type="domain" description="Mannitol dehydrogenase N-terminal" evidence="8">
    <location>
        <begin position="1"/>
        <end position="195"/>
    </location>
</feature>
<dbReference type="EMBL" id="JAMQJY010000001">
    <property type="protein sequence ID" value="MCM2675452.1"/>
    <property type="molecule type" value="Genomic_DNA"/>
</dbReference>
<gene>
    <name evidence="7" type="primary">mtlD</name>
    <name evidence="10" type="ORF">NDM98_08100</name>
</gene>
<evidence type="ECO:0000256" key="6">
    <source>
        <dbReference type="ARBA" id="ARBA00048615"/>
    </source>
</evidence>
<dbReference type="InterPro" id="IPR013131">
    <property type="entry name" value="Mannitol_DH_N"/>
</dbReference>
<dbReference type="RefSeq" id="WP_251606148.1">
    <property type="nucleotide sequence ID" value="NZ_JAMQJY010000001.1"/>
</dbReference>
<dbReference type="SUPFAM" id="SSF48179">
    <property type="entry name" value="6-phosphogluconate dehydrogenase C-terminal domain-like"/>
    <property type="match status" value="1"/>
</dbReference>
<reference evidence="10" key="1">
    <citation type="submission" date="2022-06" db="EMBL/GenBank/DDBJ databases">
        <title>Alkalicoccobacillus porphyridii sp. nov., isolated from a marine red alga, Porphyridium purpureum and reclassification of Shouchella plakortidis and Shouchella gibsonii as Alkalicoccobacillus plakortidis comb. nov. and Alkalicoccobacillus gibsonii comb. nov.</title>
        <authorList>
            <person name="Kim K.H."/>
            <person name="Lee J.K."/>
            <person name="Han D.M."/>
            <person name="Baek J.H."/>
            <person name="Jeon C.O."/>
        </authorList>
    </citation>
    <scope>NUCLEOTIDE SEQUENCE</scope>
    <source>
        <strain evidence="10">DSM 19153</strain>
    </source>
</reference>
<dbReference type="NCBIfam" id="NF002646">
    <property type="entry name" value="PRK02318.1-2"/>
    <property type="match status" value="1"/>
</dbReference>
<dbReference type="PRINTS" id="PR00084">
    <property type="entry name" value="MTLDHDRGNASE"/>
</dbReference>
<evidence type="ECO:0000313" key="11">
    <source>
        <dbReference type="Proteomes" id="UP001203665"/>
    </source>
</evidence>
<evidence type="ECO:0000259" key="8">
    <source>
        <dbReference type="Pfam" id="PF01232"/>
    </source>
</evidence>
<proteinExistence type="inferred from homology"/>
<dbReference type="NCBIfam" id="NF002652">
    <property type="entry name" value="PRK02318.2-5"/>
    <property type="match status" value="1"/>
</dbReference>
<dbReference type="EC" id="1.1.1.17" evidence="2 7"/>
<evidence type="ECO:0000256" key="2">
    <source>
        <dbReference type="ARBA" id="ARBA00012939"/>
    </source>
</evidence>
<organism evidence="10 11">
    <name type="scientific">Alkalicoccobacillus plakortidis</name>
    <dbReference type="NCBI Taxonomy" id="444060"/>
    <lineage>
        <taxon>Bacteria</taxon>
        <taxon>Bacillati</taxon>
        <taxon>Bacillota</taxon>
        <taxon>Bacilli</taxon>
        <taxon>Bacillales</taxon>
        <taxon>Bacillaceae</taxon>
        <taxon>Alkalicoccobacillus</taxon>
    </lineage>
</organism>
<protein>
    <recommendedName>
        <fullName evidence="3 7">Mannitol-1-phosphate 5-dehydrogenase</fullName>
        <ecNumber evidence="2 7">1.1.1.17</ecNumber>
    </recommendedName>
</protein>
<dbReference type="PANTHER" id="PTHR30524">
    <property type="entry name" value="MANNITOL-1-PHOSPHATE 5-DEHYDROGENASE"/>
    <property type="match status" value="1"/>
</dbReference>
<feature type="binding site" evidence="7">
    <location>
        <begin position="3"/>
        <end position="14"/>
    </location>
    <ligand>
        <name>NAD(+)</name>
        <dbReference type="ChEBI" id="CHEBI:57540"/>
    </ligand>
</feature>
<dbReference type="HAMAP" id="MF_00196">
    <property type="entry name" value="Mannitol_dehydrog"/>
    <property type="match status" value="1"/>
</dbReference>
<evidence type="ECO:0000256" key="3">
    <source>
        <dbReference type="ARBA" id="ARBA00016219"/>
    </source>
</evidence>
<evidence type="ECO:0000256" key="7">
    <source>
        <dbReference type="HAMAP-Rule" id="MF_00196"/>
    </source>
</evidence>
<accession>A0ABT0XHS3</accession>
<comment type="catalytic activity">
    <reaction evidence="6 7">
        <text>D-mannitol 1-phosphate + NAD(+) = beta-D-fructose 6-phosphate + NADH + H(+)</text>
        <dbReference type="Rhea" id="RHEA:19661"/>
        <dbReference type="ChEBI" id="CHEBI:15378"/>
        <dbReference type="ChEBI" id="CHEBI:57540"/>
        <dbReference type="ChEBI" id="CHEBI:57634"/>
        <dbReference type="ChEBI" id="CHEBI:57945"/>
        <dbReference type="ChEBI" id="CHEBI:61381"/>
        <dbReference type="EC" id="1.1.1.17"/>
    </reaction>
</comment>
<dbReference type="GO" id="GO:0008926">
    <property type="term" value="F:mannitol-1-phosphate 5-dehydrogenase activity"/>
    <property type="evidence" value="ECO:0007669"/>
    <property type="project" value="UniProtKB-EC"/>
</dbReference>
<evidence type="ECO:0000256" key="1">
    <source>
        <dbReference type="ARBA" id="ARBA00006541"/>
    </source>
</evidence>
<dbReference type="Pfam" id="PF01232">
    <property type="entry name" value="Mannitol_dh"/>
    <property type="match status" value="1"/>
</dbReference>
<comment type="caution">
    <text evidence="10">The sequence shown here is derived from an EMBL/GenBank/DDBJ whole genome shotgun (WGS) entry which is preliminary data.</text>
</comment>
<dbReference type="Gene3D" id="3.40.50.720">
    <property type="entry name" value="NAD(P)-binding Rossmann-like Domain"/>
    <property type="match status" value="1"/>
</dbReference>
<sequence length="373" mass="40987">MKAVHFGAGNIGRGFIGALLSRAGYEVVFADVNEAVISELNNRGEYTVTIASEEGGQELVTGVRGLHSNQEEDALVHEIATADLITTAVGPTVLKFIAPTLAKGLKQRAADAKPVDVIACENAIRATSTLKEYTKDQVSESEWATIIQKTGFADAAVDRIVPNQKNEDILAVSVEPFFEWVVEKPSLKGDNAAIEGVTYVDDLIPFIERKLFTVNTGHALAAYFGYEKGLTTIKEAMEDQDVKHKVQAGLNETKLVLVQEYGFDKAEHEAYITKIIGRFENPYLSDDIVRVGRGPIRKLGFNDRLIKPARMLFDQGQVPSVLLEVIEAALHFDVADDTESQELQKLLKEKGKKETLIQVTGLEENHPLIQALI</sequence>
<dbReference type="InterPro" id="IPR008927">
    <property type="entry name" value="6-PGluconate_DH-like_C_sf"/>
</dbReference>
<name>A0ABT0XHS3_9BACI</name>
<evidence type="ECO:0000313" key="10">
    <source>
        <dbReference type="EMBL" id="MCM2675452.1"/>
    </source>
</evidence>
<dbReference type="InterPro" id="IPR013118">
    <property type="entry name" value="Mannitol_DH_C"/>
</dbReference>
<comment type="similarity">
    <text evidence="1 7">Belongs to the mannitol dehydrogenase family.</text>
</comment>
<evidence type="ECO:0000256" key="4">
    <source>
        <dbReference type="ARBA" id="ARBA00023002"/>
    </source>
</evidence>
<dbReference type="Pfam" id="PF08125">
    <property type="entry name" value="Mannitol_dh_C"/>
    <property type="match status" value="1"/>
</dbReference>
<dbReference type="InterPro" id="IPR023028">
    <property type="entry name" value="Mannitol_1_phos_5_DH"/>
</dbReference>
<dbReference type="PANTHER" id="PTHR30524:SF0">
    <property type="entry name" value="ALTRONATE OXIDOREDUCTASE-RELATED"/>
    <property type="match status" value="1"/>
</dbReference>
<feature type="domain" description="Mannitol dehydrogenase C-terminal" evidence="9">
    <location>
        <begin position="202"/>
        <end position="370"/>
    </location>
</feature>
<evidence type="ECO:0000259" key="9">
    <source>
        <dbReference type="Pfam" id="PF08125"/>
    </source>
</evidence>
<keyword evidence="4 7" id="KW-0560">Oxidoreductase</keyword>